<dbReference type="PROSITE" id="PS51412">
    <property type="entry name" value="MACPF_2"/>
    <property type="match status" value="1"/>
</dbReference>
<name>A0A433SNI9_ELYCH</name>
<dbReference type="GO" id="GO:0002250">
    <property type="term" value="P:adaptive immune response"/>
    <property type="evidence" value="ECO:0007669"/>
    <property type="project" value="UniProtKB-KW"/>
</dbReference>
<evidence type="ECO:0000259" key="1">
    <source>
        <dbReference type="PROSITE" id="PS51412"/>
    </source>
</evidence>
<evidence type="ECO:0000313" key="2">
    <source>
        <dbReference type="EMBL" id="RUS70817.1"/>
    </source>
</evidence>
<sequence>RPQVFPGLGWDNLRNIEASQVVHYTFNHCKLTNDGRYLIPDNVFTVPLKTSQVVKFAELIDEWKNTSSLTVLYIIYYINLLTTSDEPGCEVRRANRRVEEHIQPNCIIYYMYEVKLTPDSRLSPEFKSRLMEIAARIELDHVDMATYNAQILVRDFGTHYLTSVTAGAALVKDDFIKRDYIATHESDKTKILASASASFAGLFSLGGSYQQQRSSAVDAAYASSLTYSYVQALGGPKVFSDDFSADDWAKEVNTNLVPMDRSGDPLYYLITAQTLPELPENLVVEVAAYVHRAIDTYYETNVILGCTRQDSPQFSPYANSDDGSCTAPPTTTSYGGLFQTCTVSGQYLNRNPCNGLSQVNPKTGGNTCPPTFVEVKLHQGRNPMALTSGTSRPWPSRCPEGFSQHLATIVSGCSIYYCLESGALYGPTIPDVSRPPFMPKPVLPMDDDPNVKDDVVVFNMDTQTWMKDLDAILFLNTTEQPEKTVEASTAWYKYEKIRYDKTALWEHLVPAANPNAAYIAGALTTRVTKLMGLVSRAVTTDSKACVVKKATNVMSWSYCAGTDTTTWVQDSLKRDSNSGRRASEATTSVPVPTCCTRLQNLEGGT</sequence>
<dbReference type="AlphaFoldDB" id="A0A433SNI9"/>
<organism evidence="2 3">
    <name type="scientific">Elysia chlorotica</name>
    <name type="common">Eastern emerald elysia</name>
    <name type="synonym">Sea slug</name>
    <dbReference type="NCBI Taxonomy" id="188477"/>
    <lineage>
        <taxon>Eukaryota</taxon>
        <taxon>Metazoa</taxon>
        <taxon>Spiralia</taxon>
        <taxon>Lophotrochozoa</taxon>
        <taxon>Mollusca</taxon>
        <taxon>Gastropoda</taxon>
        <taxon>Heterobranchia</taxon>
        <taxon>Euthyneura</taxon>
        <taxon>Panpulmonata</taxon>
        <taxon>Sacoglossa</taxon>
        <taxon>Placobranchoidea</taxon>
        <taxon>Plakobranchidae</taxon>
        <taxon>Elysia</taxon>
    </lineage>
</organism>
<dbReference type="PANTHER" id="PTHR31463:SF1">
    <property type="entry name" value="MACROPHAGE-EXPRESSED GENE 1 PROTEIN"/>
    <property type="match status" value="1"/>
</dbReference>
<dbReference type="EMBL" id="RQTK01001329">
    <property type="protein sequence ID" value="RUS70817.1"/>
    <property type="molecule type" value="Genomic_DNA"/>
</dbReference>
<feature type="domain" description="MACPF" evidence="1">
    <location>
        <begin position="1"/>
        <end position="301"/>
    </location>
</feature>
<feature type="non-terminal residue" evidence="2">
    <location>
        <position position="1"/>
    </location>
</feature>
<dbReference type="SMART" id="SM00457">
    <property type="entry name" value="MACPF"/>
    <property type="match status" value="1"/>
</dbReference>
<keyword evidence="3" id="KW-1185">Reference proteome</keyword>
<dbReference type="Proteomes" id="UP000271974">
    <property type="component" value="Unassembled WGS sequence"/>
</dbReference>
<comment type="caution">
    <text evidence="2">The sequence shown here is derived from an EMBL/GenBank/DDBJ whole genome shotgun (WGS) entry which is preliminary data.</text>
</comment>
<dbReference type="Pfam" id="PF01823">
    <property type="entry name" value="MACPF"/>
    <property type="match status" value="1"/>
</dbReference>
<proteinExistence type="predicted"/>
<dbReference type="PANTHER" id="PTHR31463">
    <property type="entry name" value="MACROPHAGE-EXPRESSED GENE 1 PROTEIN"/>
    <property type="match status" value="1"/>
</dbReference>
<dbReference type="OrthoDB" id="5950457at2759"/>
<gene>
    <name evidence="2" type="ORF">EGW08_021424</name>
</gene>
<reference evidence="2 3" key="1">
    <citation type="submission" date="2019-01" db="EMBL/GenBank/DDBJ databases">
        <title>A draft genome assembly of the solar-powered sea slug Elysia chlorotica.</title>
        <authorList>
            <person name="Cai H."/>
            <person name="Li Q."/>
            <person name="Fang X."/>
            <person name="Li J."/>
            <person name="Curtis N.E."/>
            <person name="Altenburger A."/>
            <person name="Shibata T."/>
            <person name="Feng M."/>
            <person name="Maeda T."/>
            <person name="Schwartz J.A."/>
            <person name="Shigenobu S."/>
            <person name="Lundholm N."/>
            <person name="Nishiyama T."/>
            <person name="Yang H."/>
            <person name="Hasebe M."/>
            <person name="Li S."/>
            <person name="Pierce S.K."/>
            <person name="Wang J."/>
        </authorList>
    </citation>
    <scope>NUCLEOTIDE SEQUENCE [LARGE SCALE GENOMIC DNA]</scope>
    <source>
        <strain evidence="2">EC2010</strain>
        <tissue evidence="2">Whole organism of an adult</tissue>
    </source>
</reference>
<dbReference type="GO" id="GO:0030670">
    <property type="term" value="C:phagocytic vesicle membrane"/>
    <property type="evidence" value="ECO:0007669"/>
    <property type="project" value="UniProtKB-SubCell"/>
</dbReference>
<dbReference type="InterPro" id="IPR020864">
    <property type="entry name" value="MACPF"/>
</dbReference>
<protein>
    <recommendedName>
        <fullName evidence="1">MACPF domain-containing protein</fullName>
    </recommendedName>
</protein>
<dbReference type="GO" id="GO:0045087">
    <property type="term" value="P:innate immune response"/>
    <property type="evidence" value="ECO:0007669"/>
    <property type="project" value="UniProtKB-KW"/>
</dbReference>
<evidence type="ECO:0000313" key="3">
    <source>
        <dbReference type="Proteomes" id="UP000271974"/>
    </source>
</evidence>
<dbReference type="InterPro" id="IPR039707">
    <property type="entry name" value="MPEG1"/>
</dbReference>
<accession>A0A433SNI9</accession>